<keyword evidence="12" id="KW-0969">Cilium</keyword>
<feature type="domain" description="Flagellar motor switch protein FliN-like C-terminal" evidence="11">
    <location>
        <begin position="251"/>
        <end position="317"/>
    </location>
</feature>
<evidence type="ECO:0000256" key="7">
    <source>
        <dbReference type="ARBA" id="ARBA00022779"/>
    </source>
</evidence>
<dbReference type="Pfam" id="PF01052">
    <property type="entry name" value="FliMN_C"/>
    <property type="match status" value="1"/>
</dbReference>
<dbReference type="EMBL" id="JACRKR010000150">
    <property type="protein sequence ID" value="MBI5078982.1"/>
    <property type="molecule type" value="Genomic_DNA"/>
</dbReference>
<evidence type="ECO:0000313" key="12">
    <source>
        <dbReference type="EMBL" id="MBI5078982.1"/>
    </source>
</evidence>
<keyword evidence="12" id="KW-0282">Flagellum</keyword>
<keyword evidence="6" id="KW-0145">Chemotaxis</keyword>
<sequence length="398" mass="43839">MAERQPTKPEIASQKRVVKLPPAIGDWTTYRPSKALIKRIKTGLYGFDRLSRNELNQTLIIHYRFIQELLKFFKINLGMGVELFSYQVEQTTYLNFLRTIGGPAVQGKLSLPDLHENILVFFDSNIAHSIINHAVGSRDLELINRGLTETENTVFSTALTECLAGYASSFEGAIETPAFSLVGSEEVTLDPSINTSATFVAFSAEACLNENPPGKIIFGYLGGTLKKLLSQYEKKVESRPLNFSKLPPATLSKILVPVSATIGTTSLLTSELHALETGDVVSLGASINSAITLTLGRFLKLPAQPGISNKKRAARIAGFGEEEMQVAPPLALHAEKPPEKNLEEKIEGKTAEAAPPVEEKFPPEEEEFTEEELFPKEEEEEAAATEEDILKEEEEFTE</sequence>
<evidence type="ECO:0000256" key="2">
    <source>
        <dbReference type="ARBA" id="ARBA00004202"/>
    </source>
</evidence>
<feature type="region of interest" description="Disordered" evidence="10">
    <location>
        <begin position="329"/>
        <end position="398"/>
    </location>
</feature>
<evidence type="ECO:0000259" key="11">
    <source>
        <dbReference type="Pfam" id="PF01052"/>
    </source>
</evidence>
<dbReference type="GO" id="GO:0006935">
    <property type="term" value="P:chemotaxis"/>
    <property type="evidence" value="ECO:0007669"/>
    <property type="project" value="UniProtKB-KW"/>
</dbReference>
<evidence type="ECO:0000256" key="8">
    <source>
        <dbReference type="ARBA" id="ARBA00023136"/>
    </source>
</evidence>
<dbReference type="InterPro" id="IPR001689">
    <property type="entry name" value="Flag_FliM"/>
</dbReference>
<dbReference type="InterPro" id="IPR028976">
    <property type="entry name" value="CheC-like_sf"/>
</dbReference>
<evidence type="ECO:0000256" key="3">
    <source>
        <dbReference type="ARBA" id="ARBA00011049"/>
    </source>
</evidence>
<keyword evidence="5" id="KW-1003">Cell membrane</keyword>
<reference evidence="12" key="1">
    <citation type="submission" date="2020-07" db="EMBL/GenBank/DDBJ databases">
        <title>Huge and variable diversity of episymbiotic CPR bacteria and DPANN archaea in groundwater ecosystems.</title>
        <authorList>
            <person name="He C.Y."/>
            <person name="Keren R."/>
            <person name="Whittaker M."/>
            <person name="Farag I.F."/>
            <person name="Doudna J."/>
            <person name="Cate J.H.D."/>
            <person name="Banfield J.F."/>
        </authorList>
    </citation>
    <scope>NUCLEOTIDE SEQUENCE</scope>
    <source>
        <strain evidence="12">NC_groundwater_1860_Pr3_B-0.1um_51_7</strain>
    </source>
</reference>
<keyword evidence="7" id="KW-0283">Flagellar rotation</keyword>
<gene>
    <name evidence="12" type="ORF">HZB08_03075</name>
</gene>
<dbReference type="Gene3D" id="2.30.330.10">
    <property type="entry name" value="SpoA-like"/>
    <property type="match status" value="1"/>
</dbReference>
<dbReference type="AlphaFoldDB" id="A0A9D6UMP5"/>
<comment type="caution">
    <text evidence="12">The sequence shown here is derived from an EMBL/GenBank/DDBJ whole genome shotgun (WGS) entry which is preliminary data.</text>
</comment>
<evidence type="ECO:0000256" key="4">
    <source>
        <dbReference type="ARBA" id="ARBA00021898"/>
    </source>
</evidence>
<accession>A0A9D6UMP5</accession>
<organism evidence="12 13">
    <name type="scientific">Candidatus Saganbacteria bacterium</name>
    <dbReference type="NCBI Taxonomy" id="2575572"/>
    <lineage>
        <taxon>Bacteria</taxon>
        <taxon>Bacillati</taxon>
        <taxon>Saganbacteria</taxon>
    </lineage>
</organism>
<evidence type="ECO:0000313" key="13">
    <source>
        <dbReference type="Proteomes" id="UP000808761"/>
    </source>
</evidence>
<keyword evidence="8" id="KW-0472">Membrane</keyword>
<evidence type="ECO:0000256" key="10">
    <source>
        <dbReference type="SAM" id="MobiDB-lite"/>
    </source>
</evidence>
<dbReference type="Gene3D" id="3.40.1550.10">
    <property type="entry name" value="CheC-like"/>
    <property type="match status" value="1"/>
</dbReference>
<keyword evidence="12" id="KW-0966">Cell projection</keyword>
<comment type="similarity">
    <text evidence="3">Belongs to the FliM family.</text>
</comment>
<evidence type="ECO:0000256" key="9">
    <source>
        <dbReference type="ARBA" id="ARBA00023143"/>
    </source>
</evidence>
<dbReference type="SUPFAM" id="SSF101801">
    <property type="entry name" value="Surface presentation of antigens (SPOA)"/>
    <property type="match status" value="1"/>
</dbReference>
<dbReference type="Pfam" id="PF02154">
    <property type="entry name" value="FliM"/>
    <property type="match status" value="1"/>
</dbReference>
<dbReference type="InterPro" id="IPR036429">
    <property type="entry name" value="SpoA-like_sf"/>
</dbReference>
<proteinExistence type="inferred from homology"/>
<dbReference type="InterPro" id="IPR001543">
    <property type="entry name" value="FliN-like_C"/>
</dbReference>
<keyword evidence="9" id="KW-0975">Bacterial flagellum</keyword>
<dbReference type="Proteomes" id="UP000808761">
    <property type="component" value="Unassembled WGS sequence"/>
</dbReference>
<feature type="compositionally biased region" description="Basic and acidic residues" evidence="10">
    <location>
        <begin position="333"/>
        <end position="350"/>
    </location>
</feature>
<protein>
    <recommendedName>
        <fullName evidence="4">Flagellar motor switch protein FliM</fullName>
    </recommendedName>
</protein>
<evidence type="ECO:0000256" key="5">
    <source>
        <dbReference type="ARBA" id="ARBA00022475"/>
    </source>
</evidence>
<comment type="subcellular location">
    <subcellularLocation>
        <location evidence="1">Bacterial flagellum basal body</location>
    </subcellularLocation>
    <subcellularLocation>
        <location evidence="2">Cell membrane</location>
        <topology evidence="2">Peripheral membrane protein</topology>
    </subcellularLocation>
</comment>
<dbReference type="GO" id="GO:0005886">
    <property type="term" value="C:plasma membrane"/>
    <property type="evidence" value="ECO:0007669"/>
    <property type="project" value="UniProtKB-SubCell"/>
</dbReference>
<evidence type="ECO:0000256" key="6">
    <source>
        <dbReference type="ARBA" id="ARBA00022500"/>
    </source>
</evidence>
<dbReference type="GO" id="GO:0009425">
    <property type="term" value="C:bacterial-type flagellum basal body"/>
    <property type="evidence" value="ECO:0007669"/>
    <property type="project" value="UniProtKB-SubCell"/>
</dbReference>
<feature type="compositionally biased region" description="Acidic residues" evidence="10">
    <location>
        <begin position="364"/>
        <end position="398"/>
    </location>
</feature>
<dbReference type="GO" id="GO:0071973">
    <property type="term" value="P:bacterial-type flagellum-dependent cell motility"/>
    <property type="evidence" value="ECO:0007669"/>
    <property type="project" value="InterPro"/>
</dbReference>
<evidence type="ECO:0000256" key="1">
    <source>
        <dbReference type="ARBA" id="ARBA00004117"/>
    </source>
</evidence>
<dbReference type="GO" id="GO:0003774">
    <property type="term" value="F:cytoskeletal motor activity"/>
    <property type="evidence" value="ECO:0007669"/>
    <property type="project" value="InterPro"/>
</dbReference>
<name>A0A9D6UMP5_UNCSA</name>